<dbReference type="InterPro" id="IPR036179">
    <property type="entry name" value="Ig-like_dom_sf"/>
</dbReference>
<dbReference type="KEGG" id="dpa:109540512"/>
<dbReference type="RefSeq" id="XP_019764490.1">
    <property type="nucleotide sequence ID" value="XM_019908931.2"/>
</dbReference>
<keyword evidence="9" id="KW-1185">Reference proteome</keyword>
<evidence type="ECO:0000256" key="4">
    <source>
        <dbReference type="SAM" id="MobiDB-lite"/>
    </source>
</evidence>
<dbReference type="GO" id="GO:0016020">
    <property type="term" value="C:membrane"/>
    <property type="evidence" value="ECO:0007669"/>
    <property type="project" value="UniProtKB-SubCell"/>
</dbReference>
<accession>A0AAR5PTZ9</accession>
<organism evidence="8 9">
    <name type="scientific">Dendroctonus ponderosae</name>
    <name type="common">Mountain pine beetle</name>
    <dbReference type="NCBI Taxonomy" id="77166"/>
    <lineage>
        <taxon>Eukaryota</taxon>
        <taxon>Metazoa</taxon>
        <taxon>Ecdysozoa</taxon>
        <taxon>Arthropoda</taxon>
        <taxon>Hexapoda</taxon>
        <taxon>Insecta</taxon>
        <taxon>Pterygota</taxon>
        <taxon>Neoptera</taxon>
        <taxon>Endopterygota</taxon>
        <taxon>Coleoptera</taxon>
        <taxon>Polyphaga</taxon>
        <taxon>Cucujiformia</taxon>
        <taxon>Curculionidae</taxon>
        <taxon>Scolytinae</taxon>
        <taxon>Dendroctonus</taxon>
    </lineage>
</organism>
<dbReference type="InterPro" id="IPR003598">
    <property type="entry name" value="Ig_sub2"/>
</dbReference>
<keyword evidence="6" id="KW-0732">Signal</keyword>
<name>A0AAR5PTZ9_DENPD</name>
<dbReference type="EnsemblMetazoa" id="XM_019908931.1">
    <property type="protein sequence ID" value="XP_019764490.1"/>
    <property type="gene ID" value="LOC109540512"/>
</dbReference>
<feature type="domain" description="Ig-like" evidence="7">
    <location>
        <begin position="32"/>
        <end position="156"/>
    </location>
</feature>
<evidence type="ECO:0000256" key="5">
    <source>
        <dbReference type="SAM" id="Phobius"/>
    </source>
</evidence>
<feature type="compositionally biased region" description="Basic and acidic residues" evidence="4">
    <location>
        <begin position="853"/>
        <end position="869"/>
    </location>
</feature>
<keyword evidence="3" id="KW-1015">Disulfide bond</keyword>
<dbReference type="Pfam" id="PF00047">
    <property type="entry name" value="ig"/>
    <property type="match status" value="1"/>
</dbReference>
<evidence type="ECO:0000313" key="9">
    <source>
        <dbReference type="Proteomes" id="UP000019118"/>
    </source>
</evidence>
<protein>
    <recommendedName>
        <fullName evidence="7">Ig-like domain-containing protein</fullName>
    </recommendedName>
</protein>
<dbReference type="PROSITE" id="PS50835">
    <property type="entry name" value="IG_LIKE"/>
    <property type="match status" value="5"/>
</dbReference>
<dbReference type="SMART" id="SM00409">
    <property type="entry name" value="IG"/>
    <property type="match status" value="4"/>
</dbReference>
<reference evidence="9" key="1">
    <citation type="journal article" date="2013" name="Genome Biol.">
        <title>Draft genome of the mountain pine beetle, Dendroctonus ponderosae Hopkins, a major forest pest.</title>
        <authorList>
            <person name="Keeling C.I."/>
            <person name="Yuen M.M."/>
            <person name="Liao N.Y."/>
            <person name="Docking T.R."/>
            <person name="Chan S.K."/>
            <person name="Taylor G.A."/>
            <person name="Palmquist D.L."/>
            <person name="Jackman S.D."/>
            <person name="Nguyen A."/>
            <person name="Li M."/>
            <person name="Henderson H."/>
            <person name="Janes J.K."/>
            <person name="Zhao Y."/>
            <person name="Pandoh P."/>
            <person name="Moore R."/>
            <person name="Sperling F.A."/>
            <person name="Huber D.P."/>
            <person name="Birol I."/>
            <person name="Jones S.J."/>
            <person name="Bohlmann J."/>
        </authorList>
    </citation>
    <scope>NUCLEOTIDE SEQUENCE</scope>
</reference>
<feature type="chain" id="PRO_5043893875" description="Ig-like domain-containing protein" evidence="6">
    <location>
        <begin position="26"/>
        <end position="1045"/>
    </location>
</feature>
<reference evidence="8" key="2">
    <citation type="submission" date="2024-08" db="UniProtKB">
        <authorList>
            <consortium name="EnsemblMetazoa"/>
        </authorList>
    </citation>
    <scope>IDENTIFICATION</scope>
</reference>
<feature type="domain" description="Ig-like" evidence="7">
    <location>
        <begin position="380"/>
        <end position="472"/>
    </location>
</feature>
<feature type="domain" description="Ig-like" evidence="7">
    <location>
        <begin position="161"/>
        <end position="274"/>
    </location>
</feature>
<sequence length="1045" mass="116224">MAKVVIVSAELVTILLISVGCLVLGAKISEEPATSVHHVEAVVGQMAKLPCDIRPTVANDRITIVIWFMELKNRSDGNIKRKNPVPIYSLDARDDSQESPVEWIDEKLLGKRVVFMRNENPAILMFNLVERDDENIYYCRADFKHTPTRNIKVNLTVTIPPEKVMIIDVNDSHIKDYKLGPFNEGTSVNITCEATGGVPVPNVTWWLENTLLDKSMDYITIHSDDPYHFWHNITKMKVRNVLHIDKIERKSLNAVYTCQATNSQLMHPISSSITLDVNLKPLWMRLRGNNKPLSATKSYKLECEVVGSRPEPIITWWKATAQMKNTQEVTSPDGNTTTSILTFTPTVDDDGKYMSCHGQHPIIQDSGIENGWKLNIYHKPLVTLELGSTLNGSTIKEGVDVYFECNIKSNPWVYKVSWRHNGKQLFNNVAGGTIVSNQSLVLQSITTARTGHYTCVGHNQEGDGESNSVQLDVKYAPVCRPEQVRIFGVAREEVAQITCEVEANPNDVDFTWKFNNSADTFEIAQTQIYSVKDRSTAKFKPITEQDYGTLLCWGRNEIGMQKEPCVYYITPAGKPDALSNCSITNQTSDAIYIECSEGFDGGLPQMFVMEVYESRDGKLVSNMTCRIPVFIVTGLESGAGFDIALYAANKKGNSSVVHLSAFTLKGAEKHTAKNYAMIKPAAPENCTIVRQLSYLIRLRCQVAKRALFHSGNTYLMQVYEANSRILIGTATSQNPEDITFSDLPIDPHDLLIFVRTIGQSSLTSDAFIMYAPAYKIAKNSGSTPVLLHITPLLGGLIGVLAALGMVGIIVILVVKLRRRGHRDEKDFDDGGLSSAGRRCVAGSNSDKASTEPLNKDMNDSVDSLEEKNPDIIPQNNAEDEYQDEERAFERLNNAPSMRVYSRLQSPNQTNGSYGKAVTPGEITYAELSISNQQMPPHVIYNQHPPSVALNVIRRQEPTVYAQLDMKRIPQIMPHPGGFQTLHHPHMPAYLTRPIRDDHLLQDGSISSETPLLGTGSTLSSLKEMSGSRTPSVTSTLPRPVTATRF</sequence>
<dbReference type="SMART" id="SM00408">
    <property type="entry name" value="IGc2"/>
    <property type="match status" value="3"/>
</dbReference>
<dbReference type="Pfam" id="PF08205">
    <property type="entry name" value="C2-set_2"/>
    <property type="match status" value="1"/>
</dbReference>
<dbReference type="SUPFAM" id="SSF48726">
    <property type="entry name" value="Immunoglobulin"/>
    <property type="match status" value="5"/>
</dbReference>
<dbReference type="InterPro" id="IPR007110">
    <property type="entry name" value="Ig-like_dom"/>
</dbReference>
<dbReference type="PROSITE" id="PS51257">
    <property type="entry name" value="PROKAR_LIPOPROTEIN"/>
    <property type="match status" value="1"/>
</dbReference>
<dbReference type="AlphaFoldDB" id="A0AAR5PTZ9"/>
<dbReference type="InterPro" id="IPR013162">
    <property type="entry name" value="CD80_C2-set"/>
</dbReference>
<comment type="subcellular location">
    <subcellularLocation>
        <location evidence="1">Membrane</location>
        <topology evidence="1">Single-pass membrane protein</topology>
    </subcellularLocation>
</comment>
<feature type="signal peptide" evidence="6">
    <location>
        <begin position="1"/>
        <end position="25"/>
    </location>
</feature>
<evidence type="ECO:0000259" key="7">
    <source>
        <dbReference type="PROSITE" id="PS50835"/>
    </source>
</evidence>
<evidence type="ECO:0000256" key="1">
    <source>
        <dbReference type="ARBA" id="ARBA00004167"/>
    </source>
</evidence>
<evidence type="ECO:0000256" key="6">
    <source>
        <dbReference type="SAM" id="SignalP"/>
    </source>
</evidence>
<dbReference type="CDD" id="cd00096">
    <property type="entry name" value="Ig"/>
    <property type="match status" value="1"/>
</dbReference>
<dbReference type="Proteomes" id="UP000019118">
    <property type="component" value="Unassembled WGS sequence"/>
</dbReference>
<feature type="transmembrane region" description="Helical" evidence="5">
    <location>
        <begin position="792"/>
        <end position="814"/>
    </location>
</feature>
<dbReference type="GeneID" id="109540512"/>
<dbReference type="Pfam" id="PF13927">
    <property type="entry name" value="Ig_3"/>
    <property type="match status" value="2"/>
</dbReference>
<feature type="domain" description="Ig-like" evidence="7">
    <location>
        <begin position="281"/>
        <end position="375"/>
    </location>
</feature>
<dbReference type="InterPro" id="IPR013783">
    <property type="entry name" value="Ig-like_fold"/>
</dbReference>
<dbReference type="PANTHER" id="PTHR23278">
    <property type="entry name" value="SIDESTEP PROTEIN"/>
    <property type="match status" value="1"/>
</dbReference>
<keyword evidence="2 5" id="KW-0472">Membrane</keyword>
<dbReference type="SUPFAM" id="SSF49265">
    <property type="entry name" value="Fibronectin type III"/>
    <property type="match status" value="1"/>
</dbReference>
<feature type="domain" description="Ig-like" evidence="7">
    <location>
        <begin position="481"/>
        <end position="552"/>
    </location>
</feature>
<dbReference type="InterPro" id="IPR003599">
    <property type="entry name" value="Ig_sub"/>
</dbReference>
<feature type="compositionally biased region" description="Polar residues" evidence="4">
    <location>
        <begin position="1026"/>
        <end position="1036"/>
    </location>
</feature>
<dbReference type="InterPro" id="IPR013151">
    <property type="entry name" value="Immunoglobulin_dom"/>
</dbReference>
<evidence type="ECO:0000313" key="8">
    <source>
        <dbReference type="EnsemblMetazoa" id="XP_019764490.1"/>
    </source>
</evidence>
<evidence type="ECO:0000256" key="2">
    <source>
        <dbReference type="ARBA" id="ARBA00023136"/>
    </source>
</evidence>
<keyword evidence="5" id="KW-0812">Transmembrane</keyword>
<proteinExistence type="predicted"/>
<evidence type="ECO:0000256" key="3">
    <source>
        <dbReference type="ARBA" id="ARBA00023157"/>
    </source>
</evidence>
<feature type="region of interest" description="Disordered" evidence="4">
    <location>
        <begin position="1004"/>
        <end position="1045"/>
    </location>
</feature>
<keyword evidence="5" id="KW-1133">Transmembrane helix</keyword>
<feature type="region of interest" description="Disordered" evidence="4">
    <location>
        <begin position="823"/>
        <end position="874"/>
    </location>
</feature>
<feature type="compositionally biased region" description="Low complexity" evidence="4">
    <location>
        <begin position="1006"/>
        <end position="1021"/>
    </location>
</feature>
<dbReference type="Gene3D" id="2.60.40.10">
    <property type="entry name" value="Immunoglobulins"/>
    <property type="match status" value="5"/>
</dbReference>
<dbReference type="InterPro" id="IPR036116">
    <property type="entry name" value="FN3_sf"/>
</dbReference>
<dbReference type="PANTHER" id="PTHR23278:SF30">
    <property type="entry name" value="SIDESTEP VIII, ISOFORM B"/>
    <property type="match status" value="1"/>
</dbReference>